<proteinExistence type="predicted"/>
<evidence type="ECO:0000313" key="3">
    <source>
        <dbReference type="EMBL" id="MFC3960830.1"/>
    </source>
</evidence>
<dbReference type="PANTHER" id="PTHR42305:SF1">
    <property type="entry name" value="MEMBRANE PROTEIN RV1733C-RELATED"/>
    <property type="match status" value="1"/>
</dbReference>
<dbReference type="EMBL" id="JBHSAX010000003">
    <property type="protein sequence ID" value="MFC3960830.1"/>
    <property type="molecule type" value="Genomic_DNA"/>
</dbReference>
<gene>
    <name evidence="3" type="ORF">ACFO0B_02375</name>
</gene>
<protein>
    <submittedName>
        <fullName evidence="3">Uncharacterized protein</fullName>
    </submittedName>
</protein>
<dbReference type="PANTHER" id="PTHR42305">
    <property type="entry name" value="MEMBRANE PROTEIN RV1733C-RELATED"/>
    <property type="match status" value="1"/>
</dbReference>
<feature type="region of interest" description="Disordered" evidence="1">
    <location>
        <begin position="1"/>
        <end position="23"/>
    </location>
</feature>
<organism evidence="3 4">
    <name type="scientific">Nocardia jiangsuensis</name>
    <dbReference type="NCBI Taxonomy" id="1691563"/>
    <lineage>
        <taxon>Bacteria</taxon>
        <taxon>Bacillati</taxon>
        <taxon>Actinomycetota</taxon>
        <taxon>Actinomycetes</taxon>
        <taxon>Mycobacteriales</taxon>
        <taxon>Nocardiaceae</taxon>
        <taxon>Nocardia</taxon>
    </lineage>
</organism>
<dbReference type="RefSeq" id="WP_378610601.1">
    <property type="nucleotide sequence ID" value="NZ_JBHSAX010000003.1"/>
</dbReference>
<comment type="caution">
    <text evidence="3">The sequence shown here is derived from an EMBL/GenBank/DDBJ whole genome shotgun (WGS) entry which is preliminary data.</text>
</comment>
<evidence type="ECO:0000256" key="1">
    <source>
        <dbReference type="SAM" id="MobiDB-lite"/>
    </source>
</evidence>
<keyword evidence="4" id="KW-1185">Reference proteome</keyword>
<keyword evidence="2" id="KW-0812">Transmembrane</keyword>
<accession>A0ABV8DLJ7</accession>
<feature type="transmembrane region" description="Helical" evidence="2">
    <location>
        <begin position="145"/>
        <end position="167"/>
    </location>
</feature>
<keyword evidence="2" id="KW-1133">Transmembrane helix</keyword>
<sequence length="194" mass="20654">MSVRQTGPLRRTCRRAGLDRNPMRRPEDRMQTVLAALLLLAFLASLPLAALLVAGPVYRAEVRAAAAEQAKLHPVRATVLTAEHAPLYAPVSSATVRYTGLDGAERTSVHRATGLLTPGGAVTVWLNAAGEPVEPPPPARPLGRAVLLTAGVLLTALLLCGGGYLALRFVFDRKRSRAWDREWARAPWAGGAGA</sequence>
<reference evidence="4" key="1">
    <citation type="journal article" date="2019" name="Int. J. Syst. Evol. Microbiol.">
        <title>The Global Catalogue of Microorganisms (GCM) 10K type strain sequencing project: providing services to taxonomists for standard genome sequencing and annotation.</title>
        <authorList>
            <consortium name="The Broad Institute Genomics Platform"/>
            <consortium name="The Broad Institute Genome Sequencing Center for Infectious Disease"/>
            <person name="Wu L."/>
            <person name="Ma J."/>
        </authorList>
    </citation>
    <scope>NUCLEOTIDE SEQUENCE [LARGE SCALE GENOMIC DNA]</scope>
    <source>
        <strain evidence="4">CGMCC 4.7330</strain>
    </source>
</reference>
<keyword evidence="2" id="KW-0472">Membrane</keyword>
<evidence type="ECO:0000313" key="4">
    <source>
        <dbReference type="Proteomes" id="UP001595696"/>
    </source>
</evidence>
<evidence type="ECO:0000256" key="2">
    <source>
        <dbReference type="SAM" id="Phobius"/>
    </source>
</evidence>
<dbReference type="Proteomes" id="UP001595696">
    <property type="component" value="Unassembled WGS sequence"/>
</dbReference>
<dbReference type="InterPro" id="IPR039708">
    <property type="entry name" value="MT1774/Rv1733c-like"/>
</dbReference>
<name>A0ABV8DLJ7_9NOCA</name>